<dbReference type="InterPro" id="IPR009057">
    <property type="entry name" value="Homeodomain-like_sf"/>
</dbReference>
<evidence type="ECO:0000256" key="9">
    <source>
        <dbReference type="ARBA" id="ARBA00023015"/>
    </source>
</evidence>
<protein>
    <recommendedName>
        <fullName evidence="15">CASP8-associated protein 2</fullName>
    </recommendedName>
    <alternativeName>
        <fullName evidence="16">FLICE-associated huge protein</fullName>
    </alternativeName>
</protein>
<evidence type="ECO:0000256" key="8">
    <source>
        <dbReference type="ARBA" id="ARBA00022990"/>
    </source>
</evidence>
<keyword evidence="4" id="KW-0963">Cytoplasm</keyword>
<keyword evidence="19" id="KW-1185">Reference proteome</keyword>
<feature type="compositionally biased region" description="Polar residues" evidence="17">
    <location>
        <begin position="764"/>
        <end position="776"/>
    </location>
</feature>
<reference evidence="18" key="1">
    <citation type="thesis" date="2020" institute="ProQuest LLC" country="789 East Eisenhower Parkway, Ann Arbor, MI, USA">
        <title>Comparative Genomics and Chromosome Evolution.</title>
        <authorList>
            <person name="Mudd A.B."/>
        </authorList>
    </citation>
    <scope>NUCLEOTIDE SEQUENCE</scope>
    <source>
        <strain evidence="18">HN-11 Male</strain>
        <tissue evidence="18">Kidney and liver</tissue>
    </source>
</reference>
<evidence type="ECO:0000256" key="5">
    <source>
        <dbReference type="ARBA" id="ARBA00022491"/>
    </source>
</evidence>
<comment type="caution">
    <text evidence="18">The sequence shown here is derived from an EMBL/GenBank/DDBJ whole genome shotgun (WGS) entry which is preliminary data.</text>
</comment>
<keyword evidence="8" id="KW-0007">Acetylation</keyword>
<feature type="compositionally biased region" description="Basic and acidic residues" evidence="17">
    <location>
        <begin position="1"/>
        <end position="20"/>
    </location>
</feature>
<feature type="compositionally biased region" description="Basic and acidic residues" evidence="17">
    <location>
        <begin position="45"/>
        <end position="57"/>
    </location>
</feature>
<evidence type="ECO:0000256" key="14">
    <source>
        <dbReference type="ARBA" id="ARBA00023306"/>
    </source>
</evidence>
<dbReference type="GO" id="GO:0016605">
    <property type="term" value="C:PML body"/>
    <property type="evidence" value="ECO:0007669"/>
    <property type="project" value="UniProtKB-SubCell"/>
</dbReference>
<comment type="subcellular location">
    <subcellularLocation>
        <location evidence="3">Cytoplasm</location>
    </subcellularLocation>
    <subcellularLocation>
        <location evidence="1">Mitochondrion</location>
    </subcellularLocation>
    <subcellularLocation>
        <location evidence="2">Nucleus</location>
        <location evidence="2">PML body</location>
    </subcellularLocation>
</comment>
<dbReference type="InterPro" id="IPR039674">
    <property type="entry name" value="FLASH"/>
</dbReference>
<evidence type="ECO:0000256" key="7">
    <source>
        <dbReference type="ARBA" id="ARBA00022703"/>
    </source>
</evidence>
<keyword evidence="6" id="KW-0597">Phosphoprotein</keyword>
<keyword evidence="11" id="KW-0010">Activator</keyword>
<evidence type="ECO:0000256" key="12">
    <source>
        <dbReference type="ARBA" id="ARBA00023163"/>
    </source>
</evidence>
<feature type="compositionally biased region" description="Basic and acidic residues" evidence="17">
    <location>
        <begin position="85"/>
        <end position="97"/>
    </location>
</feature>
<evidence type="ECO:0000256" key="17">
    <source>
        <dbReference type="SAM" id="MobiDB-lite"/>
    </source>
</evidence>
<evidence type="ECO:0000313" key="18">
    <source>
        <dbReference type="EMBL" id="KAG9493257.1"/>
    </source>
</evidence>
<evidence type="ECO:0000313" key="19">
    <source>
        <dbReference type="Proteomes" id="UP000770717"/>
    </source>
</evidence>
<dbReference type="GO" id="GO:0008625">
    <property type="term" value="P:extrinsic apoptotic signaling pathway via death domain receptors"/>
    <property type="evidence" value="ECO:0007669"/>
    <property type="project" value="TreeGrafter"/>
</dbReference>
<dbReference type="OrthoDB" id="1938039at2759"/>
<name>A0A8J6FSF9_ELECQ</name>
<sequence>MGLDTWNKDRVRNRAKERPKCSYANSVSGASELKEKSGQSPLKYGKKESSQESRNSKSEVACESENRKYHPSSTRKKTQLNNLDYSKEIQVKPYERSPHRRDSRKFEKEKKTETRHRTEKNEEPRRSKRTKDDGSLKILELSDGKRSSDAGRKEKRSSDYRESKYGSKDLKPSKSENSTRNKPDREINDKNKSCEKSKVDSNQKDLKLSFMETLNLTLSPVKKTSANTQHVASIAPIMECEVEGDLVIGCSQLCITENHAETVCPGKTDLSHSELVLMANTTKDLNTGDCKLVSQSGPVADKIVCINKQAPNLEVDENSELLAKLTVADKLIVCAVKDTIICEEADKHSLVEDSEVIDLSSFIEIDRVSGSPSSETPNVSMPAEQIEGDGSMLERSEDADNKTFKLKSNLTETPKGIRESPYTELVNVSIKGIENKHCFYDENSIDFNFLRCIPKLISPLQSPVRPKALHTLERTAKAPVVNTLYKELLPETDIKSTYLSVSEELNKENCQPDKSDCGIKTALVASDDEVEEGEILSEDEQICKQTPQTRSSPSQLVPDHVTSVTKKQTGQDSELPLSKGDILIIPPEKSKTKPKAKIHTRPKLSAFPTTTQRKLSADSCLDGILEIVTPSSIEDILQMLRIIRKHIRKKYMKFKILFSLRQFHRIIEAATLWFISLVRGLDWSSLCSLPEILQKKLCKHIETRFQKLKKNGIVDRIFEVHLVNMKTSLWNFVEEQLDSLFDTLKAVILKLCDKAKIEKKTTTCANTSKSNPVKSSQNKRRKRINTSLTSESVPCLRQLEFHSQSKMSNSKIQNNNGVQKERVKKLTGIDFNSENVDLSSSNVSSSSKLPNLSPAKTSTSTELGPKSQPNSAGLSFNLVSDDHMGDVFKTLLNDSDNLLPDTLPESMWILGTPEQTVSSSHEFNNVTSPYGKKIPTEDPFSWSPIAPRNFQTVLNPDVFDESCLLEVPTSASSSKILNDSDQLKSILMEDLAVSLTVPSPLKSDSHLSFLRPCDTEPILEVDVKCCEGSVLDEEDATEQEIHLTLDSDNSSIGSLEDTGESVRFQYHPSEPMQAVVMEKSNDHFIVKIRRAVTSSSPAGDCLLEGTGAATPESLSTVEGNKLEMEIRLDTNLEECIDRLLLQPDHLESANVTENSIIGLKRPKRVPLTVQENESVFKLPPNRSQNLVSTAENKTADVDHSEINCENVTNCIEETCNQVPPVEKLPLKTSDAHSVDSNLKKQKRKSLDEEPSPKRRKNLPPAEKDQGTKHNKMGTSHLEKSSKKKHKRAVGDCAINVHCSKVSPTSLSAKNVIKKRGEVIVSWTRDEDRAILIECQKTGPRKKTFLSLSSTMNKYPHQVEERFRQLMKLFKKSRDSSS</sequence>
<keyword evidence="7" id="KW-0053">Apoptosis</keyword>
<dbReference type="PANTHER" id="PTHR15489">
    <property type="entry name" value="CASPASE 8 ASSOCIATED PROTEIN 2"/>
    <property type="match status" value="1"/>
</dbReference>
<proteinExistence type="predicted"/>
<dbReference type="Proteomes" id="UP000770717">
    <property type="component" value="Unassembled WGS sequence"/>
</dbReference>
<evidence type="ECO:0000256" key="6">
    <source>
        <dbReference type="ARBA" id="ARBA00022553"/>
    </source>
</evidence>
<evidence type="ECO:0000256" key="4">
    <source>
        <dbReference type="ARBA" id="ARBA00022490"/>
    </source>
</evidence>
<keyword evidence="9" id="KW-0805">Transcription regulation</keyword>
<feature type="compositionally biased region" description="Polar residues" evidence="17">
    <location>
        <begin position="854"/>
        <end position="874"/>
    </location>
</feature>
<dbReference type="Gene3D" id="1.10.10.60">
    <property type="entry name" value="Homeodomain-like"/>
    <property type="match status" value="1"/>
</dbReference>
<dbReference type="Pfam" id="PF21227">
    <property type="entry name" value="Myb_DNA-binding_7"/>
    <property type="match status" value="1"/>
</dbReference>
<feature type="compositionally biased region" description="Low complexity" evidence="17">
    <location>
        <begin position="837"/>
        <end position="853"/>
    </location>
</feature>
<accession>A0A8J6FSF9</accession>
<evidence type="ECO:0000256" key="16">
    <source>
        <dbReference type="ARBA" id="ARBA00078515"/>
    </source>
</evidence>
<evidence type="ECO:0000256" key="13">
    <source>
        <dbReference type="ARBA" id="ARBA00023242"/>
    </source>
</evidence>
<evidence type="ECO:0000256" key="11">
    <source>
        <dbReference type="ARBA" id="ARBA00023159"/>
    </source>
</evidence>
<evidence type="ECO:0000256" key="10">
    <source>
        <dbReference type="ARBA" id="ARBA00023128"/>
    </source>
</evidence>
<keyword evidence="13" id="KW-0539">Nucleus</keyword>
<dbReference type="PANTHER" id="PTHR15489:SF2">
    <property type="entry name" value="CASP8-ASSOCIATED PROTEIN 2"/>
    <property type="match status" value="1"/>
</dbReference>
<feature type="region of interest" description="Disordered" evidence="17">
    <location>
        <begin position="1226"/>
        <end position="1286"/>
    </location>
</feature>
<feature type="region of interest" description="Disordered" evidence="17">
    <location>
        <begin position="837"/>
        <end position="874"/>
    </location>
</feature>
<dbReference type="GO" id="GO:0036337">
    <property type="term" value="P:Fas signaling pathway"/>
    <property type="evidence" value="ECO:0007669"/>
    <property type="project" value="TreeGrafter"/>
</dbReference>
<dbReference type="EMBL" id="WNTK01000001">
    <property type="protein sequence ID" value="KAG9493257.1"/>
    <property type="molecule type" value="Genomic_DNA"/>
</dbReference>
<keyword evidence="5" id="KW-0678">Repressor</keyword>
<feature type="compositionally biased region" description="Basic and acidic residues" evidence="17">
    <location>
        <begin position="104"/>
        <end position="201"/>
    </location>
</feature>
<keyword evidence="14" id="KW-0131">Cell cycle</keyword>
<feature type="region of interest" description="Disordered" evidence="17">
    <location>
        <begin position="764"/>
        <end position="787"/>
    </location>
</feature>
<dbReference type="GO" id="GO:0003714">
    <property type="term" value="F:transcription corepressor activity"/>
    <property type="evidence" value="ECO:0007669"/>
    <property type="project" value="TreeGrafter"/>
</dbReference>
<gene>
    <name evidence="18" type="ORF">GDO78_001256</name>
</gene>
<feature type="compositionally biased region" description="Basic residues" evidence="17">
    <location>
        <begin position="69"/>
        <end position="78"/>
    </location>
</feature>
<organism evidence="18 19">
    <name type="scientific">Eleutherodactylus coqui</name>
    <name type="common">Puerto Rican coqui</name>
    <dbReference type="NCBI Taxonomy" id="57060"/>
    <lineage>
        <taxon>Eukaryota</taxon>
        <taxon>Metazoa</taxon>
        <taxon>Chordata</taxon>
        <taxon>Craniata</taxon>
        <taxon>Vertebrata</taxon>
        <taxon>Euteleostomi</taxon>
        <taxon>Amphibia</taxon>
        <taxon>Batrachia</taxon>
        <taxon>Anura</taxon>
        <taxon>Neobatrachia</taxon>
        <taxon>Hyloidea</taxon>
        <taxon>Eleutherodactylidae</taxon>
        <taxon>Eleutherodactylinae</taxon>
        <taxon>Eleutherodactylus</taxon>
        <taxon>Eleutherodactylus</taxon>
    </lineage>
</organism>
<keyword evidence="12" id="KW-0804">Transcription</keyword>
<dbReference type="FunFam" id="1.10.10.60:FF:000265">
    <property type="entry name" value="CASP8-associated protein 2 isoform X1"/>
    <property type="match status" value="1"/>
</dbReference>
<evidence type="ECO:0000256" key="2">
    <source>
        <dbReference type="ARBA" id="ARBA00004322"/>
    </source>
</evidence>
<evidence type="ECO:0000256" key="1">
    <source>
        <dbReference type="ARBA" id="ARBA00004173"/>
    </source>
</evidence>
<keyword evidence="10" id="KW-0496">Mitochondrion</keyword>
<dbReference type="SUPFAM" id="SSF46689">
    <property type="entry name" value="Homeodomain-like"/>
    <property type="match status" value="1"/>
</dbReference>
<dbReference type="GO" id="GO:0005739">
    <property type="term" value="C:mitochondrion"/>
    <property type="evidence" value="ECO:0007669"/>
    <property type="project" value="UniProtKB-SubCell"/>
</dbReference>
<evidence type="ECO:0000256" key="15">
    <source>
        <dbReference type="ARBA" id="ARBA00069865"/>
    </source>
</evidence>
<feature type="region of interest" description="Disordered" evidence="17">
    <location>
        <begin position="1"/>
        <end position="201"/>
    </location>
</feature>
<evidence type="ECO:0000256" key="3">
    <source>
        <dbReference type="ARBA" id="ARBA00004496"/>
    </source>
</evidence>